<evidence type="ECO:0000313" key="3">
    <source>
        <dbReference type="EMBL" id="MDQ0315277.1"/>
    </source>
</evidence>
<dbReference type="GO" id="GO:0005886">
    <property type="term" value="C:plasma membrane"/>
    <property type="evidence" value="ECO:0007669"/>
    <property type="project" value="TreeGrafter"/>
</dbReference>
<evidence type="ECO:0000259" key="2">
    <source>
        <dbReference type="Pfam" id="PF05170"/>
    </source>
</evidence>
<name>A0AAE3VNM5_9HYPH</name>
<feature type="region of interest" description="Disordered" evidence="1">
    <location>
        <begin position="1158"/>
        <end position="1304"/>
    </location>
</feature>
<dbReference type="InterPro" id="IPR052894">
    <property type="entry name" value="AsmA-related"/>
</dbReference>
<keyword evidence="4" id="KW-1185">Reference proteome</keyword>
<feature type="domain" description="AsmA" evidence="2">
    <location>
        <begin position="858"/>
        <end position="1006"/>
    </location>
</feature>
<proteinExistence type="predicted"/>
<dbReference type="GO" id="GO:0090313">
    <property type="term" value="P:regulation of protein targeting to membrane"/>
    <property type="evidence" value="ECO:0007669"/>
    <property type="project" value="TreeGrafter"/>
</dbReference>
<evidence type="ECO:0000256" key="1">
    <source>
        <dbReference type="SAM" id="MobiDB-lite"/>
    </source>
</evidence>
<accession>A0AAE3VNM5</accession>
<organism evidence="3 4">
    <name type="scientific">Amorphus orientalis</name>
    <dbReference type="NCBI Taxonomy" id="649198"/>
    <lineage>
        <taxon>Bacteria</taxon>
        <taxon>Pseudomonadati</taxon>
        <taxon>Pseudomonadota</taxon>
        <taxon>Alphaproteobacteria</taxon>
        <taxon>Hyphomicrobiales</taxon>
        <taxon>Amorphaceae</taxon>
        <taxon>Amorphus</taxon>
    </lineage>
</organism>
<dbReference type="Proteomes" id="UP001229244">
    <property type="component" value="Unassembled WGS sequence"/>
</dbReference>
<reference evidence="3" key="1">
    <citation type="submission" date="2023-07" db="EMBL/GenBank/DDBJ databases">
        <title>Genomic Encyclopedia of Type Strains, Phase IV (KMG-IV): sequencing the most valuable type-strain genomes for metagenomic binning, comparative biology and taxonomic classification.</title>
        <authorList>
            <person name="Goeker M."/>
        </authorList>
    </citation>
    <scope>NUCLEOTIDE SEQUENCE</scope>
    <source>
        <strain evidence="3">DSM 21202</strain>
    </source>
</reference>
<feature type="compositionally biased region" description="Basic and acidic residues" evidence="1">
    <location>
        <begin position="1158"/>
        <end position="1185"/>
    </location>
</feature>
<dbReference type="PANTHER" id="PTHR30441:SF4">
    <property type="entry name" value="PROTEIN ASMA"/>
    <property type="match status" value="1"/>
</dbReference>
<dbReference type="EMBL" id="JAUSUL010000002">
    <property type="protein sequence ID" value="MDQ0315277.1"/>
    <property type="molecule type" value="Genomic_DNA"/>
</dbReference>
<sequence length="1304" mass="136140">MVLTAALVGPFLVDWTVYRDLIEAQAEKLLGEEVRVLGEADVRLLPAPRIALDTVRVGPQDNPILTADRVELEIDLSPLLKRQVDVVALTFVGPEIRLTVEPDGSVRGPTLNLADGPLEWVDPANVRFDDIDVVDGRLLIADRRTGDTTRIDDIALSGSGRSIHGPFDAQGDLSVEGTPYEFRVVSGSYVAGSPLTVKARVSPVGRAVNYSLDGQAVFSSSPAELTGALTVAPRPPETDEEEDAVPWRIEGLLSASANGLSVSEAEVRYGPIDRPLVMQAALSVPFLTDQGFRLTLSSRQMDVDGLMNAIGRGGEADRPIEKLAPLTDFLAAVPLIGSEGVVNARLASVVAGGALIENLVVEARPVGDGWRIVSARARLPGETAAATSGRLIVTEPMRYSGEAEIVSDKPGAFVRWWQGRDGGAVPVRSRVRLDGAIEVAAGDVAMPAMRLETGETTLLGSVRYRPQSGTVRGAVDMDLRADSLDVRPLLSLADTVSGSGFPLAGLTGLDHDITLYLTADATRMGGIEAGALSLDAALIDGSLTVDTFDLADLGGSHIRASGQLGEVDTGASGTVTGRITGDDLGALAGLAQTLAPGSAVSRRLSEAAPDLAPADLSFEVSGRQLRRGGTLTASLGGTLAGTELQASSEMTGSVSDWREGEIGVRLQANNPSGDVLMRQLGLAALPVGGGTDGSLSLSVSGTPRRGLETDLDARLAETSVTLSGDVALPVEGARVDLEASLQTEDVSVPALALGRSLPLLAGGIPVTLSAHLSGPPAALSVEDFTGDLAGVSVSGQGTLEQSDQATLLAGDLTVGEVDLQLLSELVLGSEAWTYAGADASGWPDAAFGGPALSGARLELDVTTDRLWVGARELSEATFGLSLAPERLSLSDLSASYAGGSLAGALDLTRSDGQATLSGRLDLSEADLASLVWSVDGAPVATGALELSAEFEAIGRSVSAMVAASSGSGTFTARDGEIRGLNPGALQAAISASDRGAAVDETSVRDLVAEALDDRPLPYRQISGTINFASGTARIGEVAVDAGDTEITGAGALDFLNWTLDGTVGLSLVPPEPDLVPDVTADLRVLLDGPLQAPEATLDVGPLVGYLTLRQTEQERRRLEEMERQLQERRRQQEELLRRLEEERRAEEARQRREEEARRQAEEEARRQAAEEEARRQAEEQARQDAEAADAASDTVPEGSVPTETPLPPIQPRTDIAPDGDNGAAPVNLPPAGTLREEPQDAIGSLIDRRFRLLQPEPLGPLGPPIEIGPAPGSRPSAPTVPPAGQRSDADPASQPFVITPNDRP</sequence>
<dbReference type="Pfam" id="PF05170">
    <property type="entry name" value="AsmA"/>
    <property type="match status" value="2"/>
</dbReference>
<dbReference type="PANTHER" id="PTHR30441">
    <property type="entry name" value="DUF748 DOMAIN-CONTAINING PROTEIN"/>
    <property type="match status" value="1"/>
</dbReference>
<comment type="caution">
    <text evidence="3">The sequence shown here is derived from an EMBL/GenBank/DDBJ whole genome shotgun (WGS) entry which is preliminary data.</text>
</comment>
<evidence type="ECO:0000313" key="4">
    <source>
        <dbReference type="Proteomes" id="UP001229244"/>
    </source>
</evidence>
<protein>
    <submittedName>
        <fullName evidence="3">Uncharacterized protein involved in outer membrane biogenesis</fullName>
    </submittedName>
</protein>
<feature type="domain" description="AsmA" evidence="2">
    <location>
        <begin position="5"/>
        <end position="104"/>
    </location>
</feature>
<dbReference type="InterPro" id="IPR007844">
    <property type="entry name" value="AsmA"/>
</dbReference>
<gene>
    <name evidence="3" type="ORF">J2S73_001734</name>
</gene>